<name>A0A7J8AW27_RHIFE</name>
<sequence>MLYRAVPFSALKIPQVPGLVVSSLVGVEGEAQLKGHQCLHLESRHWLGGARGSFCHEEAMCWMSNGNEESVLWQSMDFSFRHSSVIRWSQPVDKYSFVKKQDDTLKPCSCAAVQTRCVWYAPHKDWNNSFPPTTFVHSHTMAPDPLGTSSSLQGSPQDGMCLVSTCRAGCDYTKMWLPFTKQRICKMNCKMISDAATLPVVFYFLLLQQTRRLKHDTESPSCQ</sequence>
<accession>A0A7J8AW27</accession>
<proteinExistence type="predicted"/>
<comment type="caution">
    <text evidence="1">The sequence shown here is derived from an EMBL/GenBank/DDBJ whole genome shotgun (WGS) entry which is preliminary data.</text>
</comment>
<protein>
    <submittedName>
        <fullName evidence="1">Uncharacterized protein</fullName>
    </submittedName>
</protein>
<evidence type="ECO:0000313" key="1">
    <source>
        <dbReference type="EMBL" id="KAF6390425.1"/>
    </source>
</evidence>
<dbReference type="EMBL" id="JACAGC010000001">
    <property type="protein sequence ID" value="KAF6390425.1"/>
    <property type="molecule type" value="Genomic_DNA"/>
</dbReference>
<dbReference type="Proteomes" id="UP000585614">
    <property type="component" value="Unassembled WGS sequence"/>
</dbReference>
<evidence type="ECO:0000313" key="2">
    <source>
        <dbReference type="Proteomes" id="UP000585614"/>
    </source>
</evidence>
<reference evidence="1 2" key="1">
    <citation type="journal article" date="2020" name="Nature">
        <title>Six reference-quality genomes reveal evolution of bat adaptations.</title>
        <authorList>
            <person name="Jebb D."/>
            <person name="Huang Z."/>
            <person name="Pippel M."/>
            <person name="Hughes G.M."/>
            <person name="Lavrichenko K."/>
            <person name="Devanna P."/>
            <person name="Winkler S."/>
            <person name="Jermiin L.S."/>
            <person name="Skirmuntt E.C."/>
            <person name="Katzourakis A."/>
            <person name="Burkitt-Gray L."/>
            <person name="Ray D.A."/>
            <person name="Sullivan K.A.M."/>
            <person name="Roscito J.G."/>
            <person name="Kirilenko B.M."/>
            <person name="Davalos L.M."/>
            <person name="Corthals A.P."/>
            <person name="Power M.L."/>
            <person name="Jones G."/>
            <person name="Ransome R.D."/>
            <person name="Dechmann D.K.N."/>
            <person name="Locatelli A.G."/>
            <person name="Puechmaille S.J."/>
            <person name="Fedrigo O."/>
            <person name="Jarvis E.D."/>
            <person name="Hiller M."/>
            <person name="Vernes S.C."/>
            <person name="Myers E.W."/>
            <person name="Teeling E.C."/>
        </authorList>
    </citation>
    <scope>NUCLEOTIDE SEQUENCE [LARGE SCALE GENOMIC DNA]</scope>
    <source>
        <strain evidence="1">MRhiFer1</strain>
        <tissue evidence="1">Lung</tissue>
    </source>
</reference>
<dbReference type="AlphaFoldDB" id="A0A7J8AW27"/>
<gene>
    <name evidence="1" type="ORF">mRhiFer1_007981</name>
</gene>
<organism evidence="1 2">
    <name type="scientific">Rhinolophus ferrumequinum</name>
    <name type="common">Greater horseshoe bat</name>
    <dbReference type="NCBI Taxonomy" id="59479"/>
    <lineage>
        <taxon>Eukaryota</taxon>
        <taxon>Metazoa</taxon>
        <taxon>Chordata</taxon>
        <taxon>Craniata</taxon>
        <taxon>Vertebrata</taxon>
        <taxon>Euteleostomi</taxon>
        <taxon>Mammalia</taxon>
        <taxon>Eutheria</taxon>
        <taxon>Laurasiatheria</taxon>
        <taxon>Chiroptera</taxon>
        <taxon>Yinpterochiroptera</taxon>
        <taxon>Rhinolophoidea</taxon>
        <taxon>Rhinolophidae</taxon>
        <taxon>Rhinolophinae</taxon>
        <taxon>Rhinolophus</taxon>
    </lineage>
</organism>